<dbReference type="GO" id="GO:0006338">
    <property type="term" value="P:chromatin remodeling"/>
    <property type="evidence" value="ECO:0007669"/>
    <property type="project" value="UniProtKB-ARBA"/>
</dbReference>
<dbReference type="PROSITE" id="PS00598">
    <property type="entry name" value="CHROMO_1"/>
    <property type="match status" value="1"/>
</dbReference>
<proteinExistence type="predicted"/>
<dbReference type="SMART" id="SM00298">
    <property type="entry name" value="CHROMO"/>
    <property type="match status" value="1"/>
</dbReference>
<gene>
    <name evidence="4" type="ORF">R3P38DRAFT_2780846</name>
</gene>
<dbReference type="EMBL" id="JAWWNJ010000038">
    <property type="protein sequence ID" value="KAK7021643.1"/>
    <property type="molecule type" value="Genomic_DNA"/>
</dbReference>
<sequence>MQSSPWIFPSGELTFSADPEQLVTANTWQDATFQNNVQAGNSGALDRRLRRLENYFMNETRGRPALQRKRKQSEVNPIALANENSVKSPHEISGILASSMGYLKKWPQEMAYLVKWKGYGNKYNSWVPEHDMNAPDLIKAFQMKQNSHQEKPKLCYSTM</sequence>
<dbReference type="InterPro" id="IPR023779">
    <property type="entry name" value="Chromodomain_CS"/>
</dbReference>
<comment type="subcellular location">
    <subcellularLocation>
        <location evidence="1">Nucleus</location>
    </subcellularLocation>
</comment>
<reference evidence="4 5" key="1">
    <citation type="journal article" date="2024" name="J Genomics">
        <title>Draft genome sequencing and assembly of Favolaschia claudopus CIRM-BRFM 2984 isolated from oak limbs.</title>
        <authorList>
            <person name="Navarro D."/>
            <person name="Drula E."/>
            <person name="Chaduli D."/>
            <person name="Cazenave R."/>
            <person name="Ahrendt S."/>
            <person name="Wang J."/>
            <person name="Lipzen A."/>
            <person name="Daum C."/>
            <person name="Barry K."/>
            <person name="Grigoriev I.V."/>
            <person name="Favel A."/>
            <person name="Rosso M.N."/>
            <person name="Martin F."/>
        </authorList>
    </citation>
    <scope>NUCLEOTIDE SEQUENCE [LARGE SCALE GENOMIC DNA]</scope>
    <source>
        <strain evidence="4 5">CIRM-BRFM 2984</strain>
    </source>
</reference>
<keyword evidence="2" id="KW-0539">Nucleus</keyword>
<dbReference type="SUPFAM" id="SSF54160">
    <property type="entry name" value="Chromo domain-like"/>
    <property type="match status" value="1"/>
</dbReference>
<dbReference type="Proteomes" id="UP001362999">
    <property type="component" value="Unassembled WGS sequence"/>
</dbReference>
<name>A0AAW0B848_9AGAR</name>
<dbReference type="AlphaFoldDB" id="A0AAW0B848"/>
<dbReference type="InterPro" id="IPR000953">
    <property type="entry name" value="Chromo/chromo_shadow_dom"/>
</dbReference>
<evidence type="ECO:0000256" key="1">
    <source>
        <dbReference type="ARBA" id="ARBA00004123"/>
    </source>
</evidence>
<dbReference type="PROSITE" id="PS50013">
    <property type="entry name" value="CHROMO_2"/>
    <property type="match status" value="1"/>
</dbReference>
<dbReference type="GO" id="GO:0005634">
    <property type="term" value="C:nucleus"/>
    <property type="evidence" value="ECO:0007669"/>
    <property type="project" value="UniProtKB-SubCell"/>
</dbReference>
<dbReference type="InterPro" id="IPR023780">
    <property type="entry name" value="Chromo_domain"/>
</dbReference>
<evidence type="ECO:0000313" key="4">
    <source>
        <dbReference type="EMBL" id="KAK7021643.1"/>
    </source>
</evidence>
<evidence type="ECO:0000313" key="5">
    <source>
        <dbReference type="Proteomes" id="UP001362999"/>
    </source>
</evidence>
<dbReference type="Pfam" id="PF00385">
    <property type="entry name" value="Chromo"/>
    <property type="match status" value="1"/>
</dbReference>
<feature type="domain" description="Chromo" evidence="3">
    <location>
        <begin position="90"/>
        <end position="153"/>
    </location>
</feature>
<dbReference type="InterPro" id="IPR016197">
    <property type="entry name" value="Chromo-like_dom_sf"/>
</dbReference>
<keyword evidence="5" id="KW-1185">Reference proteome</keyword>
<comment type="caution">
    <text evidence="4">The sequence shown here is derived from an EMBL/GenBank/DDBJ whole genome shotgun (WGS) entry which is preliminary data.</text>
</comment>
<dbReference type="Gene3D" id="2.40.50.40">
    <property type="match status" value="1"/>
</dbReference>
<evidence type="ECO:0000256" key="2">
    <source>
        <dbReference type="ARBA" id="ARBA00023242"/>
    </source>
</evidence>
<evidence type="ECO:0000259" key="3">
    <source>
        <dbReference type="PROSITE" id="PS50013"/>
    </source>
</evidence>
<accession>A0AAW0B848</accession>
<protein>
    <recommendedName>
        <fullName evidence="3">Chromo domain-containing protein</fullName>
    </recommendedName>
</protein>
<organism evidence="4 5">
    <name type="scientific">Favolaschia claudopus</name>
    <dbReference type="NCBI Taxonomy" id="2862362"/>
    <lineage>
        <taxon>Eukaryota</taxon>
        <taxon>Fungi</taxon>
        <taxon>Dikarya</taxon>
        <taxon>Basidiomycota</taxon>
        <taxon>Agaricomycotina</taxon>
        <taxon>Agaricomycetes</taxon>
        <taxon>Agaricomycetidae</taxon>
        <taxon>Agaricales</taxon>
        <taxon>Marasmiineae</taxon>
        <taxon>Mycenaceae</taxon>
        <taxon>Favolaschia</taxon>
    </lineage>
</organism>